<name>B3R0M9_PHYMT</name>
<accession>B3R0M9</accession>
<dbReference type="AlphaFoldDB" id="B3R0M9"/>
<protein>
    <submittedName>
        <fullName evidence="1">Uncharacterized protein</fullName>
    </submittedName>
</protein>
<dbReference type="EMBL" id="CU469464">
    <property type="protein sequence ID" value="CAP18613.1"/>
    <property type="molecule type" value="Genomic_DNA"/>
</dbReference>
<gene>
    <name evidence="1" type="ordered locus">ATP_00426</name>
</gene>
<dbReference type="HOGENOM" id="CLU_691960_0_0_14"/>
<dbReference type="Proteomes" id="UP000002020">
    <property type="component" value="Chromosome"/>
</dbReference>
<reference evidence="1 2" key="1">
    <citation type="journal article" date="2008" name="BMC Genomics">
        <title>The linear chromosome of the plant-pathogenic mycoplasma 'Candidatus Phytoplasma mali'.</title>
        <authorList>
            <person name="Kube M."/>
            <person name="Schneider B."/>
            <person name="Kuhl H."/>
            <person name="Dandekar T."/>
            <person name="Heitmann K."/>
            <person name="Migdoll A.M."/>
            <person name="Reinhardt R."/>
            <person name="Seemueller E."/>
        </authorList>
    </citation>
    <scope>NUCLEOTIDE SEQUENCE [LARGE SCALE GENOMIC DNA]</scope>
    <source>
        <strain evidence="1 2">AT</strain>
    </source>
</reference>
<evidence type="ECO:0000313" key="1">
    <source>
        <dbReference type="EMBL" id="CAP18613.1"/>
    </source>
</evidence>
<proteinExistence type="predicted"/>
<dbReference type="KEGG" id="pml:ATP_00426"/>
<evidence type="ECO:0000313" key="2">
    <source>
        <dbReference type="Proteomes" id="UP000002020"/>
    </source>
</evidence>
<keyword evidence="2" id="KW-1185">Reference proteome</keyword>
<organism evidence="2">
    <name type="scientific">Phytoplasma mali (strain AT)</name>
    <dbReference type="NCBI Taxonomy" id="482235"/>
    <lineage>
        <taxon>Bacteria</taxon>
        <taxon>Bacillati</taxon>
        <taxon>Mycoplasmatota</taxon>
        <taxon>Mollicutes</taxon>
        <taxon>Acholeplasmatales</taxon>
        <taxon>Acholeplasmataceae</taxon>
        <taxon>Candidatus Phytoplasma</taxon>
        <taxon>16SrX (Apple proliferation group)</taxon>
    </lineage>
</organism>
<sequence length="398" mass="45896">MSFNFFKNLKIKVLFFIFLIFSFLNISLIPVFALITDGGGGTNQLSFNPNDYEIDYSQRHNSKFWRHEDGHVFASNARMFYDFPGMKMVPCRTYQEYANKPQIASNAINIGLNFFSPAKLFKVIKTGYQIAKEYGGDQICDFKDDGVAMINDIVRYYTLNDQGKAFFFFDPSQLNEIKQVDITFCDCDMSPSFITSVIDFVINLTDFLETANFDELVEKLLLKGEFSDAELVEIGIAKMDLTQKKITKEIQTKIKNYIKKKINQKVGHAIAKTALKKGTKKVVGNTWGKIFFPEVFEAIDMAEKKYESFASKKENILFDIKNNSYEKTLGFVLRFPSKNELKLYELKKDSNNNSVYRLIKRVNFSDSSHMLINLIQLKHGLEMEPQKNLTVYCGKLKK</sequence>